<feature type="region of interest" description="Disordered" evidence="1">
    <location>
        <begin position="963"/>
        <end position="1005"/>
    </location>
</feature>
<reference evidence="5 6" key="1">
    <citation type="submission" date="2024-06" db="EMBL/GenBank/DDBJ databases">
        <authorList>
            <person name="Pan Q."/>
            <person name="Wen M."/>
            <person name="Jouanno E."/>
            <person name="Zahm M."/>
            <person name="Klopp C."/>
            <person name="Cabau C."/>
            <person name="Louis A."/>
            <person name="Berthelot C."/>
            <person name="Parey E."/>
            <person name="Roest Crollius H."/>
            <person name="Montfort J."/>
            <person name="Robinson-Rechavi M."/>
            <person name="Bouchez O."/>
            <person name="Lampietro C."/>
            <person name="Lopez Roques C."/>
            <person name="Donnadieu C."/>
            <person name="Postlethwait J."/>
            <person name="Bobe J."/>
            <person name="Verreycken H."/>
            <person name="Guiguen Y."/>
        </authorList>
    </citation>
    <scope>NUCLEOTIDE SEQUENCE [LARGE SCALE GENOMIC DNA]</scope>
    <source>
        <strain evidence="5">Up_M1</strain>
        <tissue evidence="5">Testis</tissue>
    </source>
</reference>
<accession>A0ABD0WDV2</accession>
<evidence type="ECO:0000259" key="3">
    <source>
        <dbReference type="Pfam" id="PF21854"/>
    </source>
</evidence>
<feature type="region of interest" description="Disordered" evidence="1">
    <location>
        <begin position="1196"/>
        <end position="1251"/>
    </location>
</feature>
<feature type="region of interest" description="Disordered" evidence="1">
    <location>
        <begin position="884"/>
        <end position="903"/>
    </location>
</feature>
<feature type="domain" description="Treslin STD" evidence="4">
    <location>
        <begin position="636"/>
        <end position="789"/>
    </location>
</feature>
<feature type="compositionally biased region" description="Basic residues" evidence="1">
    <location>
        <begin position="557"/>
        <end position="574"/>
    </location>
</feature>
<evidence type="ECO:0000259" key="4">
    <source>
        <dbReference type="Pfam" id="PF21855"/>
    </source>
</evidence>
<feature type="domain" description="Treslin N-terminal" evidence="3">
    <location>
        <begin position="4"/>
        <end position="200"/>
    </location>
</feature>
<feature type="region of interest" description="Disordered" evidence="1">
    <location>
        <begin position="550"/>
        <end position="577"/>
    </location>
</feature>
<sequence length="1332" mass="148348">MALHNLVFVIDVDFRSSAHADIKHHPLKQGILRILLHFGYKYGFEKVRWGYKFCQSRTGRSANLTSRGSDFKELREKTFEEFEVEFQSKLDSRDKTSSIQAKSQPTSPAVSIHNALKEALLDFQWDRPDITSPTKLALRPRKGRASRGVPTPDDELFALGRNVLFLLSNCPHTGADLSEYVSLNCDSNTDVSDRILPKGLLEMMAQRQVVLYWVDSTPYVQVMRSEEHSGSERLSAILRQGGGRVVPMDALLNLYCPRKPVSGALFEEDFRIASRPDTALWSESFPIDSCIEYLFSSERIYRRAFPVVGGVLRWWQGDAPQSCDVSMEPVTQTQRLLPAPVEVCLKGMLQGWDGHSLTEAYASSESWVLHVPDNNQSPTAFQQLLRDLSAQALHMFAEVTDGDLPRSAVLSPLSALTALLTVLQPGVALDVQALPAGTRASAEVDTWSDLPEVVSSVLSLVYDMVEESGHTAVPQAETPVPDWARQELNHWSSPLTVGLVEAWFPHADQSGVSTHLMESMRLIHAVPEEDGEEGDELVNSLAELYQGMTSHADHNKMGKKRGAQRTPVRQKMKTMSRSLQMLNVARLNVKAQKDHAGELEEGPGAEGSRGQERLEKRRSRDRSKAGPNSQHFTSEEELLSHLKACYEKTVEEKDSSVLTEAQRLLSAVKSFLSPSPDLEVQMCLVIQKNLLKSSKSIRQFYSNAPDDNGKVRECQLQAVLRLEMCQLVPTEQQADTLDVDQTVEEVADLLRIISLTKDPVYLAKFLQDHVLTRFLAGIPRILADIYHSLGTQLPAALSAVLPSDFFSDESVTKESVSSSSPPLSTALSMASDSGERLQVLRNRSAIKRRSGRLTRHRSMTEASQSQRQIEMPRKSTRVAKPTLGAPMEEPASEPPPPQKQAAQEVTKVRRNLFNQEMIPPSKKAKMPRSQSVSAVEGLKRKRSQATEDRHALLTRKVTETPLHKQVSHRLLHRQKMGRRSVPTDESIVEESPVKPLEDLRRSPRLKNFAARRHSSFYSNSQPRSRNLERALSSSQLPLSDGKLGAVNLRSVQSPVRLLFGATQSPTTRSSQRQLSVNSVFESPKQTPTKSPVRHRRSARGNQTSRSPPTPKTPKTPRSSSIQGYSVKDSPVAGPSHMQAVMAQIRSPARRSLVLETPQKCSPLKGILRTPVKTLLDCLSPAGAHLLQSPPCSITPRKSVTWSPSPLKPRATETKASFKVPESPYRTTRSSPRLSINTPNKFYSPMKSPNSKQLISMTPEKVVPRTHKNSPQMIKEHESVGGAKTLPQRSRCLRSSEKFSTSIKDNQHCPGCPQKLFSTHFTPPPAHFPLCQQ</sequence>
<comment type="caution">
    <text evidence="5">The sequence shown here is derived from an EMBL/GenBank/DDBJ whole genome shotgun (WGS) entry which is preliminary data.</text>
</comment>
<dbReference type="Proteomes" id="UP001557470">
    <property type="component" value="Unassembled WGS sequence"/>
</dbReference>
<keyword evidence="6" id="KW-1185">Reference proteome</keyword>
<feature type="region of interest" description="Disordered" evidence="1">
    <location>
        <begin position="921"/>
        <end position="946"/>
    </location>
</feature>
<dbReference type="Pfam" id="PF21855">
    <property type="entry name" value="Treslin_STD"/>
    <property type="match status" value="1"/>
</dbReference>
<dbReference type="PANTHER" id="PTHR21556:SF2">
    <property type="entry name" value="TRESLIN"/>
    <property type="match status" value="1"/>
</dbReference>
<evidence type="ECO:0000256" key="1">
    <source>
        <dbReference type="SAM" id="MobiDB-lite"/>
    </source>
</evidence>
<evidence type="ECO:0000313" key="6">
    <source>
        <dbReference type="Proteomes" id="UP001557470"/>
    </source>
</evidence>
<dbReference type="Pfam" id="PF15292">
    <property type="entry name" value="Treslin_M"/>
    <property type="match status" value="1"/>
</dbReference>
<dbReference type="Pfam" id="PF21854">
    <property type="entry name" value="Treslin_N"/>
    <property type="match status" value="1"/>
</dbReference>
<evidence type="ECO:0000313" key="5">
    <source>
        <dbReference type="EMBL" id="KAL0967940.1"/>
    </source>
</evidence>
<name>A0ABD0WDV2_UMBPY</name>
<feature type="compositionally biased region" description="Basic residues" evidence="1">
    <location>
        <begin position="847"/>
        <end position="857"/>
    </location>
</feature>
<dbReference type="EMBL" id="JAGEUA010000008">
    <property type="protein sequence ID" value="KAL0967940.1"/>
    <property type="molecule type" value="Genomic_DNA"/>
</dbReference>
<dbReference type="InterPro" id="IPR053919">
    <property type="entry name" value="Treslin_N"/>
</dbReference>
<protein>
    <recommendedName>
        <fullName evidence="7">Treslin</fullName>
    </recommendedName>
</protein>
<gene>
    <name evidence="5" type="ORF">UPYG_G00260130</name>
</gene>
<feature type="compositionally biased region" description="Polar residues" evidence="1">
    <location>
        <begin position="1062"/>
        <end position="1089"/>
    </location>
</feature>
<feature type="compositionally biased region" description="Basic and acidic residues" evidence="1">
    <location>
        <begin position="991"/>
        <end position="1001"/>
    </location>
</feature>
<feature type="compositionally biased region" description="Polar residues" evidence="1">
    <location>
        <begin position="1015"/>
        <end position="1024"/>
    </location>
</feature>
<evidence type="ECO:0008006" key="7">
    <source>
        <dbReference type="Google" id="ProtNLM"/>
    </source>
</evidence>
<organism evidence="5 6">
    <name type="scientific">Umbra pygmaea</name>
    <name type="common">Eastern mudminnow</name>
    <dbReference type="NCBI Taxonomy" id="75934"/>
    <lineage>
        <taxon>Eukaryota</taxon>
        <taxon>Metazoa</taxon>
        <taxon>Chordata</taxon>
        <taxon>Craniata</taxon>
        <taxon>Vertebrata</taxon>
        <taxon>Euteleostomi</taxon>
        <taxon>Actinopterygii</taxon>
        <taxon>Neopterygii</taxon>
        <taxon>Teleostei</taxon>
        <taxon>Protacanthopterygii</taxon>
        <taxon>Esociformes</taxon>
        <taxon>Umbridae</taxon>
        <taxon>Umbra</taxon>
    </lineage>
</organism>
<feature type="region of interest" description="Disordered" evidence="1">
    <location>
        <begin position="592"/>
        <end position="635"/>
    </location>
</feature>
<dbReference type="InterPro" id="IPR053920">
    <property type="entry name" value="Treslin_STD"/>
</dbReference>
<dbReference type="PANTHER" id="PTHR21556">
    <property type="entry name" value="TRESLIN"/>
    <property type="match status" value="1"/>
</dbReference>
<feature type="compositionally biased region" description="Polar residues" evidence="1">
    <location>
        <begin position="1224"/>
        <end position="1251"/>
    </location>
</feature>
<feature type="compositionally biased region" description="Basic residues" evidence="1">
    <location>
        <begin position="965"/>
        <end position="978"/>
    </location>
</feature>
<feature type="region of interest" description="Disordered" evidence="1">
    <location>
        <begin position="1012"/>
        <end position="1031"/>
    </location>
</feature>
<feature type="region of interest" description="Disordered" evidence="1">
    <location>
        <begin position="847"/>
        <end position="876"/>
    </location>
</feature>
<dbReference type="InterPro" id="IPR026153">
    <property type="entry name" value="Treslin"/>
</dbReference>
<proteinExistence type="predicted"/>
<evidence type="ECO:0000259" key="2">
    <source>
        <dbReference type="Pfam" id="PF15292"/>
    </source>
</evidence>
<dbReference type="InterPro" id="IPR032746">
    <property type="entry name" value="Treslin_M"/>
</dbReference>
<feature type="region of interest" description="Disordered" evidence="1">
    <location>
        <begin position="1062"/>
        <end position="1133"/>
    </location>
</feature>
<feature type="domain" description="Treslin M" evidence="2">
    <location>
        <begin position="284"/>
        <end position="423"/>
    </location>
</feature>